<sequence>MTTPSAAASATLLGEFVRNHRERITPQSVGLPPGFRRRAKGLRREELAALCGISPTWLTWIEQGRALSLSAGTLAALAKSLSLNPAERAYLFDLAAVRDPASGDVTPGEAAAAALRASLAEAVARFRSPAYVLDAEWNAVAWNKPAAALFERWLGKQATERNLLNYMFLDPDARTFIADWPERARRLVAEFRADRRAGLQEKATRTQVATLRRASPDFDRFWSGQDVLAREGGERVFLHPVQGRVAFRQLTLQVANSPEHKVVLLT</sequence>
<dbReference type="CDD" id="cd00093">
    <property type="entry name" value="HTH_XRE"/>
    <property type="match status" value="1"/>
</dbReference>
<dbReference type="EMBL" id="CP015118">
    <property type="protein sequence ID" value="ARN21058.1"/>
    <property type="molecule type" value="Genomic_DNA"/>
</dbReference>
<gene>
    <name evidence="1" type="ORF">A4W93_14795</name>
</gene>
<dbReference type="Pfam" id="PF13560">
    <property type="entry name" value="HTH_31"/>
    <property type="match status" value="1"/>
</dbReference>
<dbReference type="PANTHER" id="PTHR35010:SF2">
    <property type="entry name" value="BLL4672 PROTEIN"/>
    <property type="match status" value="1"/>
</dbReference>
<evidence type="ECO:0000313" key="2">
    <source>
        <dbReference type="Proteomes" id="UP000193427"/>
    </source>
</evidence>
<reference evidence="1 2" key="1">
    <citation type="submission" date="2016-04" db="EMBL/GenBank/DDBJ databases">
        <title>Complete genome sequence of natural rubber-degrading, novel Gram-negative bacterium, Rhizobacter gummiphilus strain NS21.</title>
        <authorList>
            <person name="Tabata M."/>
            <person name="Kasai D."/>
            <person name="Fukuda M."/>
        </authorList>
    </citation>
    <scope>NUCLEOTIDE SEQUENCE [LARGE SCALE GENOMIC DNA]</scope>
    <source>
        <strain evidence="1 2">NS21</strain>
    </source>
</reference>
<dbReference type="SUPFAM" id="SSF47413">
    <property type="entry name" value="lambda repressor-like DNA-binding domains"/>
    <property type="match status" value="1"/>
</dbReference>
<dbReference type="KEGG" id="rgu:A4W93_14795"/>
<dbReference type="Gene3D" id="3.30.450.180">
    <property type="match status" value="1"/>
</dbReference>
<evidence type="ECO:0000313" key="1">
    <source>
        <dbReference type="EMBL" id="ARN21058.1"/>
    </source>
</evidence>
<dbReference type="InterPro" id="IPR041413">
    <property type="entry name" value="MLTR_LBD"/>
</dbReference>
<organism evidence="1 2">
    <name type="scientific">Piscinibacter gummiphilus</name>
    <dbReference type="NCBI Taxonomy" id="946333"/>
    <lineage>
        <taxon>Bacteria</taxon>
        <taxon>Pseudomonadati</taxon>
        <taxon>Pseudomonadota</taxon>
        <taxon>Betaproteobacteria</taxon>
        <taxon>Burkholderiales</taxon>
        <taxon>Sphaerotilaceae</taxon>
        <taxon>Piscinibacter</taxon>
    </lineage>
</organism>
<protein>
    <submittedName>
        <fullName evidence="1">Transcriptional regulator</fullName>
    </submittedName>
</protein>
<dbReference type="PANTHER" id="PTHR35010">
    <property type="entry name" value="BLL4672 PROTEIN-RELATED"/>
    <property type="match status" value="1"/>
</dbReference>
<dbReference type="Pfam" id="PF17765">
    <property type="entry name" value="MLTR_LBD"/>
    <property type="match status" value="1"/>
</dbReference>
<dbReference type="PROSITE" id="PS50943">
    <property type="entry name" value="HTH_CROC1"/>
    <property type="match status" value="1"/>
</dbReference>
<accession>A0A1W6LA62</accession>
<keyword evidence="2" id="KW-1185">Reference proteome</keyword>
<proteinExistence type="predicted"/>
<dbReference type="SMART" id="SM00530">
    <property type="entry name" value="HTH_XRE"/>
    <property type="match status" value="1"/>
</dbReference>
<dbReference type="GO" id="GO:0003677">
    <property type="term" value="F:DNA binding"/>
    <property type="evidence" value="ECO:0007669"/>
    <property type="project" value="InterPro"/>
</dbReference>
<dbReference type="InterPro" id="IPR010982">
    <property type="entry name" value="Lambda_DNA-bd_dom_sf"/>
</dbReference>
<dbReference type="InterPro" id="IPR001387">
    <property type="entry name" value="Cro/C1-type_HTH"/>
</dbReference>
<dbReference type="OrthoDB" id="5346389at2"/>
<dbReference type="STRING" id="946333.A4W93_14795"/>
<dbReference type="RefSeq" id="WP_085751338.1">
    <property type="nucleotide sequence ID" value="NZ_BSPR01000004.1"/>
</dbReference>
<name>A0A1W6LA62_9BURK</name>
<dbReference type="AlphaFoldDB" id="A0A1W6LA62"/>
<dbReference type="Gene3D" id="1.10.260.40">
    <property type="entry name" value="lambda repressor-like DNA-binding domains"/>
    <property type="match status" value="1"/>
</dbReference>
<dbReference type="Proteomes" id="UP000193427">
    <property type="component" value="Chromosome"/>
</dbReference>